<reference evidence="17" key="1">
    <citation type="submission" date="2018-05" db="EMBL/GenBank/DDBJ databases">
        <authorList>
            <person name="Lanie J.A."/>
            <person name="Ng W.-L."/>
            <person name="Kazmierczak K.M."/>
            <person name="Andrzejewski T.M."/>
            <person name="Davidsen T.M."/>
            <person name="Wayne K.J."/>
            <person name="Tettelin H."/>
            <person name="Glass J.I."/>
            <person name="Rusch D."/>
            <person name="Podicherti R."/>
            <person name="Tsui H.-C.T."/>
            <person name="Winkler M.E."/>
        </authorList>
    </citation>
    <scope>NUCLEOTIDE SEQUENCE</scope>
</reference>
<dbReference type="InterPro" id="IPR008918">
    <property type="entry name" value="HhH2"/>
</dbReference>
<dbReference type="NCBIfam" id="TIGR00593">
    <property type="entry name" value="pola"/>
    <property type="match status" value="1"/>
</dbReference>
<name>A0A381RIN0_9ZZZZ</name>
<dbReference type="PANTHER" id="PTHR10133:SF27">
    <property type="entry name" value="DNA POLYMERASE NU"/>
    <property type="match status" value="1"/>
</dbReference>
<feature type="domain" description="5'-3' exonuclease" evidence="15">
    <location>
        <begin position="5"/>
        <end position="266"/>
    </location>
</feature>
<dbReference type="SMART" id="SM00279">
    <property type="entry name" value="HhH2"/>
    <property type="match status" value="1"/>
</dbReference>
<dbReference type="InterPro" id="IPR020045">
    <property type="entry name" value="DNA_polI_H3TH"/>
</dbReference>
<proteinExistence type="inferred from homology"/>
<keyword evidence="8" id="KW-0378">Hydrolase</keyword>
<keyword evidence="11" id="KW-0238">DNA-binding</keyword>
<dbReference type="GO" id="GO:0003887">
    <property type="term" value="F:DNA-directed DNA polymerase activity"/>
    <property type="evidence" value="ECO:0007669"/>
    <property type="project" value="UniProtKB-KW"/>
</dbReference>
<dbReference type="InterPro" id="IPR020046">
    <property type="entry name" value="5-3_exonucl_a-hlix_arch_N"/>
</dbReference>
<evidence type="ECO:0000256" key="13">
    <source>
        <dbReference type="ARBA" id="ARBA00049244"/>
    </source>
</evidence>
<dbReference type="Pfam" id="PF02739">
    <property type="entry name" value="5_3_exonuc_N"/>
    <property type="match status" value="1"/>
</dbReference>
<comment type="catalytic activity">
    <reaction evidence="13">
        <text>DNA(n) + a 2'-deoxyribonucleoside 5'-triphosphate = DNA(n+1) + diphosphate</text>
        <dbReference type="Rhea" id="RHEA:22508"/>
        <dbReference type="Rhea" id="RHEA-COMP:17339"/>
        <dbReference type="Rhea" id="RHEA-COMP:17340"/>
        <dbReference type="ChEBI" id="CHEBI:33019"/>
        <dbReference type="ChEBI" id="CHEBI:61560"/>
        <dbReference type="ChEBI" id="CHEBI:173112"/>
        <dbReference type="EC" id="2.7.7.7"/>
    </reaction>
</comment>
<dbReference type="SUPFAM" id="SSF47807">
    <property type="entry name" value="5' to 3' exonuclease, C-terminal subdomain"/>
    <property type="match status" value="1"/>
</dbReference>
<evidence type="ECO:0000256" key="2">
    <source>
        <dbReference type="ARBA" id="ARBA00012417"/>
    </source>
</evidence>
<evidence type="ECO:0000256" key="3">
    <source>
        <dbReference type="ARBA" id="ARBA00022679"/>
    </source>
</evidence>
<evidence type="ECO:0000256" key="6">
    <source>
        <dbReference type="ARBA" id="ARBA00022722"/>
    </source>
</evidence>
<dbReference type="CDD" id="cd08637">
    <property type="entry name" value="DNA_pol_A_pol_I_C"/>
    <property type="match status" value="1"/>
</dbReference>
<dbReference type="Pfam" id="PF01367">
    <property type="entry name" value="5_3_exonuc"/>
    <property type="match status" value="1"/>
</dbReference>
<dbReference type="GO" id="GO:0006302">
    <property type="term" value="P:double-strand break repair"/>
    <property type="evidence" value="ECO:0007669"/>
    <property type="project" value="TreeGrafter"/>
</dbReference>
<keyword evidence="4" id="KW-0548">Nucleotidyltransferase</keyword>
<dbReference type="Gene3D" id="1.20.1060.10">
    <property type="entry name" value="Taq DNA Polymerase, Chain T, domain 4"/>
    <property type="match status" value="1"/>
</dbReference>
<dbReference type="PROSITE" id="PS00447">
    <property type="entry name" value="DNA_POLYMERASE_A"/>
    <property type="match status" value="1"/>
</dbReference>
<evidence type="ECO:0000256" key="5">
    <source>
        <dbReference type="ARBA" id="ARBA00022705"/>
    </source>
</evidence>
<dbReference type="PANTHER" id="PTHR10133">
    <property type="entry name" value="DNA POLYMERASE I"/>
    <property type="match status" value="1"/>
</dbReference>
<dbReference type="InterPro" id="IPR036397">
    <property type="entry name" value="RNaseH_sf"/>
</dbReference>
<evidence type="ECO:0000256" key="7">
    <source>
        <dbReference type="ARBA" id="ARBA00022763"/>
    </source>
</evidence>
<dbReference type="AlphaFoldDB" id="A0A381RIN0"/>
<evidence type="ECO:0000259" key="14">
    <source>
        <dbReference type="SMART" id="SM00474"/>
    </source>
</evidence>
<feature type="domain" description="3'-5' exonuclease" evidence="14">
    <location>
        <begin position="307"/>
        <end position="494"/>
    </location>
</feature>
<dbReference type="NCBIfam" id="NF004397">
    <property type="entry name" value="PRK05755.1"/>
    <property type="match status" value="1"/>
</dbReference>
<dbReference type="SUPFAM" id="SSF56672">
    <property type="entry name" value="DNA/RNA polymerases"/>
    <property type="match status" value="1"/>
</dbReference>
<dbReference type="InterPro" id="IPR018320">
    <property type="entry name" value="DNA_polymerase_1"/>
</dbReference>
<dbReference type="SMART" id="SM00474">
    <property type="entry name" value="35EXOc"/>
    <property type="match status" value="1"/>
</dbReference>
<dbReference type="FunFam" id="3.40.50.1010:FF:000001">
    <property type="entry name" value="DNA polymerase I"/>
    <property type="match status" value="1"/>
</dbReference>
<dbReference type="Pfam" id="PF00476">
    <property type="entry name" value="DNA_pol_A"/>
    <property type="match status" value="1"/>
</dbReference>
<dbReference type="InterPro" id="IPR036279">
    <property type="entry name" value="5-3_exonuclease_C_sf"/>
</dbReference>
<gene>
    <name evidence="17" type="ORF">METZ01_LOCUS41827</name>
</gene>
<dbReference type="GO" id="GO:0008408">
    <property type="term" value="F:3'-5' exonuclease activity"/>
    <property type="evidence" value="ECO:0007669"/>
    <property type="project" value="InterPro"/>
</dbReference>
<keyword evidence="9" id="KW-0269">Exonuclease</keyword>
<dbReference type="SUPFAM" id="SSF53098">
    <property type="entry name" value="Ribonuclease H-like"/>
    <property type="match status" value="1"/>
</dbReference>
<dbReference type="GO" id="GO:0006261">
    <property type="term" value="P:DNA-templated DNA replication"/>
    <property type="evidence" value="ECO:0007669"/>
    <property type="project" value="InterPro"/>
</dbReference>
<dbReference type="SUPFAM" id="SSF88723">
    <property type="entry name" value="PIN domain-like"/>
    <property type="match status" value="1"/>
</dbReference>
<dbReference type="FunFam" id="1.20.1060.10:FF:000001">
    <property type="entry name" value="DNA polymerase I"/>
    <property type="match status" value="1"/>
</dbReference>
<feature type="domain" description="DNA-directed DNA polymerase family A palm" evidence="16">
    <location>
        <begin position="657"/>
        <end position="864"/>
    </location>
</feature>
<keyword evidence="3" id="KW-0808">Transferase</keyword>
<dbReference type="Gene3D" id="3.30.70.370">
    <property type="match status" value="1"/>
</dbReference>
<dbReference type="InterPro" id="IPR002298">
    <property type="entry name" value="DNA_polymerase_A"/>
</dbReference>
<keyword evidence="12" id="KW-0234">DNA repair</keyword>
<dbReference type="CDD" id="cd09859">
    <property type="entry name" value="PIN_53EXO"/>
    <property type="match status" value="1"/>
</dbReference>
<evidence type="ECO:0000256" key="8">
    <source>
        <dbReference type="ARBA" id="ARBA00022801"/>
    </source>
</evidence>
<evidence type="ECO:0000259" key="15">
    <source>
        <dbReference type="SMART" id="SM00475"/>
    </source>
</evidence>
<dbReference type="Gene3D" id="3.40.50.1010">
    <property type="entry name" value="5'-nuclease"/>
    <property type="match status" value="1"/>
</dbReference>
<keyword evidence="10" id="KW-0239">DNA-directed DNA polymerase</keyword>
<evidence type="ECO:0000256" key="12">
    <source>
        <dbReference type="ARBA" id="ARBA00023204"/>
    </source>
</evidence>
<dbReference type="InterPro" id="IPR043502">
    <property type="entry name" value="DNA/RNA_pol_sf"/>
</dbReference>
<evidence type="ECO:0000313" key="17">
    <source>
        <dbReference type="EMBL" id="SUZ88973.1"/>
    </source>
</evidence>
<dbReference type="InterPro" id="IPR019760">
    <property type="entry name" value="DNA-dir_DNA_pol_A_CS"/>
</dbReference>
<dbReference type="InterPro" id="IPR002421">
    <property type="entry name" value="5-3_exonuclease"/>
</dbReference>
<dbReference type="EC" id="2.7.7.7" evidence="2"/>
<dbReference type="GO" id="GO:0003677">
    <property type="term" value="F:DNA binding"/>
    <property type="evidence" value="ECO:0007669"/>
    <property type="project" value="UniProtKB-KW"/>
</dbReference>
<dbReference type="SMART" id="SM00475">
    <property type="entry name" value="53EXOc"/>
    <property type="match status" value="1"/>
</dbReference>
<evidence type="ECO:0000259" key="16">
    <source>
        <dbReference type="SMART" id="SM00482"/>
    </source>
</evidence>
<dbReference type="PRINTS" id="PR00868">
    <property type="entry name" value="DNAPOLI"/>
</dbReference>
<dbReference type="GO" id="GO:0008409">
    <property type="term" value="F:5'-3' exonuclease activity"/>
    <property type="evidence" value="ECO:0007669"/>
    <property type="project" value="InterPro"/>
</dbReference>
<keyword evidence="6" id="KW-0540">Nuclease</keyword>
<dbReference type="InterPro" id="IPR002562">
    <property type="entry name" value="3'-5'_exonuclease_dom"/>
</dbReference>
<dbReference type="Gene3D" id="1.10.150.20">
    <property type="entry name" value="5' to 3' exonuclease, C-terminal subdomain"/>
    <property type="match status" value="2"/>
</dbReference>
<dbReference type="Pfam" id="PF01612">
    <property type="entry name" value="DNA_pol_A_exo1"/>
    <property type="match status" value="1"/>
</dbReference>
<protein>
    <recommendedName>
        <fullName evidence="2">DNA-directed DNA polymerase</fullName>
        <ecNumber evidence="2">2.7.7.7</ecNumber>
    </recommendedName>
</protein>
<dbReference type="CDD" id="cd06139">
    <property type="entry name" value="DNA_polA_I_Ecoli_like_exo"/>
    <property type="match status" value="1"/>
</dbReference>
<dbReference type="CDD" id="cd09898">
    <property type="entry name" value="H3TH_53EXO"/>
    <property type="match status" value="1"/>
</dbReference>
<keyword evidence="7" id="KW-0227">DNA damage</keyword>
<comment type="similarity">
    <text evidence="1">Belongs to the DNA polymerase type-A family.</text>
</comment>
<keyword evidence="5" id="KW-0235">DNA replication</keyword>
<dbReference type="InterPro" id="IPR012337">
    <property type="entry name" value="RNaseH-like_sf"/>
</dbReference>
<evidence type="ECO:0000256" key="11">
    <source>
        <dbReference type="ARBA" id="ARBA00023125"/>
    </source>
</evidence>
<dbReference type="EMBL" id="UINC01001796">
    <property type="protein sequence ID" value="SUZ88973.1"/>
    <property type="molecule type" value="Genomic_DNA"/>
</dbReference>
<organism evidence="17">
    <name type="scientific">marine metagenome</name>
    <dbReference type="NCBI Taxonomy" id="408172"/>
    <lineage>
        <taxon>unclassified sequences</taxon>
        <taxon>metagenomes</taxon>
        <taxon>ecological metagenomes</taxon>
    </lineage>
</organism>
<sequence>MTSPKRLFLIDGMAQIYRAHFAMIKNPLITKDGRHTSAIFGFMNSLFKLLRQENPDYIAVVLDCKEPTFRHKLYTEYKATREKMPEELVEQLEPLYEVISHTNIPTLKKPGFEADDIIGTLVKKAEIAGLETFIVTGDKDMMQLVSDRTFMYSPGNSFKPTTIYDKAKVKEKWGVGPEGIIDMLALVGDTSDNIPGVDGVGPKTARKLLDEYKDIETILEHADEAKNKRVRAGLQNGKDLVHLSRELVTIDCEVPIEFHIEDLIKVDFNLEALSKDFQDLEMYSLVTQAEALSENNVVVIEQSEKKYSTILTKKSLDNLMLELEESDLISFDLETTSVIALEADIVGLSFSVKANEGYYIPVEFPEKDSNYELSLDTIISTVKPLLENKKNRFCGQNLKYDALVLSRHSIKIANIYFDTMLAEYILHPEKNSYKMDYLALDYLKYRMVPIDDLIGTGLHQQSMAEVPLDDIAFYAAEDADIAFQLASILEKKLDAENLSTPYEKIELPLVPVLVQMEKNGVFLDLEFLLKLSEQFGTELEKLTAKIHNMAGREFNINSPKQLGQILFDELELKPIRKRSTAVEVLQVLKNFHPLPEVVLAYRHLAKLKSTYVDAIPNYVNKNTGRVHTSLNQTIAATGRLSSTSPNFQNIPIRTETGREVRKAFIAQEEGSVILSADYSQVELRIMAHYSKEPELITAFEEDADIHSRTAALVNGIAESEVTPDQRRSAKVVNFGIMYGAGPYRMSQELGIPMADAKTLIDTYFKTYPGIKRYMNETIESARKKGYVETLYHRRRSTNSLNASNRNMVQAEERAAINMPIQGTAADIIKIAMINIHKRMEIEKYQSKMILQIHDELMFECPQSEVDVIAKIVVEEMEGAVQLAVPLKVDWKYGKSWFEAH</sequence>
<dbReference type="Gene3D" id="3.30.420.10">
    <property type="entry name" value="Ribonuclease H-like superfamily/Ribonuclease H"/>
    <property type="match status" value="1"/>
</dbReference>
<dbReference type="FunFam" id="1.10.150.20:FF:000003">
    <property type="entry name" value="DNA polymerase I"/>
    <property type="match status" value="1"/>
</dbReference>
<dbReference type="InterPro" id="IPR029060">
    <property type="entry name" value="PIN-like_dom_sf"/>
</dbReference>
<dbReference type="FunFam" id="1.10.150.20:FF:000002">
    <property type="entry name" value="DNA polymerase I"/>
    <property type="match status" value="1"/>
</dbReference>
<accession>A0A381RIN0</accession>
<dbReference type="SMART" id="SM00482">
    <property type="entry name" value="POLAc"/>
    <property type="match status" value="1"/>
</dbReference>
<evidence type="ECO:0000256" key="9">
    <source>
        <dbReference type="ARBA" id="ARBA00022839"/>
    </source>
</evidence>
<dbReference type="InterPro" id="IPR001098">
    <property type="entry name" value="DNA-dir_DNA_pol_A_palm_dom"/>
</dbReference>
<evidence type="ECO:0000256" key="10">
    <source>
        <dbReference type="ARBA" id="ARBA00022932"/>
    </source>
</evidence>
<evidence type="ECO:0000256" key="4">
    <source>
        <dbReference type="ARBA" id="ARBA00022695"/>
    </source>
</evidence>
<evidence type="ECO:0000256" key="1">
    <source>
        <dbReference type="ARBA" id="ARBA00007705"/>
    </source>
</evidence>